<dbReference type="AlphaFoldDB" id="A0A024GCS5"/>
<organism evidence="2 3">
    <name type="scientific">Albugo candida</name>
    <dbReference type="NCBI Taxonomy" id="65357"/>
    <lineage>
        <taxon>Eukaryota</taxon>
        <taxon>Sar</taxon>
        <taxon>Stramenopiles</taxon>
        <taxon>Oomycota</taxon>
        <taxon>Peronosporomycetes</taxon>
        <taxon>Albuginales</taxon>
        <taxon>Albuginaceae</taxon>
        <taxon>Albugo</taxon>
    </lineage>
</organism>
<protein>
    <submittedName>
        <fullName evidence="2">Uncharacterized protein</fullName>
    </submittedName>
</protein>
<dbReference type="EMBL" id="CAIX01000071">
    <property type="protein sequence ID" value="CCI44467.1"/>
    <property type="molecule type" value="Genomic_DNA"/>
</dbReference>
<keyword evidence="3" id="KW-1185">Reference proteome</keyword>
<keyword evidence="1" id="KW-0175">Coiled coil</keyword>
<sequence length="177" mass="20487">MEISRTNQESSYVDTLVITGEIGRTGVRTTYSTLKPINFDDLFLNKLGNHRVRIIWIESSARSSGMEEEKRSVPNTVHQIAPAGDDKYLNKLQECIEKMKLLAERHDNLKNIQEELEKLSIYYELDAVLKEKLPPILSFQDANKKEQSSSHPRKTLLYTVIKRIQDLFSRLKSHVQD</sequence>
<reference evidence="2 3" key="1">
    <citation type="submission" date="2012-05" db="EMBL/GenBank/DDBJ databases">
        <title>Recombination and specialization in a pathogen metapopulation.</title>
        <authorList>
            <person name="Gardiner A."/>
            <person name="Kemen E."/>
            <person name="Schultz-Larsen T."/>
            <person name="MacLean D."/>
            <person name="Van Oosterhout C."/>
            <person name="Jones J.D.G."/>
        </authorList>
    </citation>
    <scope>NUCLEOTIDE SEQUENCE [LARGE SCALE GENOMIC DNA]</scope>
    <source>
        <strain evidence="2 3">Ac Nc2</strain>
    </source>
</reference>
<feature type="coiled-coil region" evidence="1">
    <location>
        <begin position="92"/>
        <end position="119"/>
    </location>
</feature>
<gene>
    <name evidence="2" type="ORF">BN9_052760</name>
</gene>
<evidence type="ECO:0000256" key="1">
    <source>
        <dbReference type="SAM" id="Coils"/>
    </source>
</evidence>
<name>A0A024GCS5_9STRA</name>
<dbReference type="Proteomes" id="UP000053237">
    <property type="component" value="Unassembled WGS sequence"/>
</dbReference>
<dbReference type="InParanoid" id="A0A024GCS5"/>
<evidence type="ECO:0000313" key="3">
    <source>
        <dbReference type="Proteomes" id="UP000053237"/>
    </source>
</evidence>
<evidence type="ECO:0000313" key="2">
    <source>
        <dbReference type="EMBL" id="CCI44467.1"/>
    </source>
</evidence>
<accession>A0A024GCS5</accession>
<comment type="caution">
    <text evidence="2">The sequence shown here is derived from an EMBL/GenBank/DDBJ whole genome shotgun (WGS) entry which is preliminary data.</text>
</comment>
<proteinExistence type="predicted"/>